<dbReference type="Proteomes" id="UP001152795">
    <property type="component" value="Unassembled WGS sequence"/>
</dbReference>
<dbReference type="GO" id="GO:0036158">
    <property type="term" value="P:outer dynein arm assembly"/>
    <property type="evidence" value="ECO:0007669"/>
    <property type="project" value="TreeGrafter"/>
</dbReference>
<dbReference type="InterPro" id="IPR000504">
    <property type="entry name" value="RRM_dom"/>
</dbReference>
<accession>A0A6S7IE74</accession>
<dbReference type="Gene3D" id="3.30.70.330">
    <property type="match status" value="1"/>
</dbReference>
<evidence type="ECO:0000313" key="2">
    <source>
        <dbReference type="Proteomes" id="UP001152795"/>
    </source>
</evidence>
<comment type="caution">
    <text evidence="1">The sequence shown here is derived from an EMBL/GenBank/DDBJ whole genome shotgun (WGS) entry which is preliminary data.</text>
</comment>
<dbReference type="InterPro" id="IPR011989">
    <property type="entry name" value="ARM-like"/>
</dbReference>
<dbReference type="InterPro" id="IPR052623">
    <property type="entry name" value="DAAF5"/>
</dbReference>
<keyword evidence="2" id="KW-1185">Reference proteome</keyword>
<dbReference type="AlphaFoldDB" id="A0A6S7IE74"/>
<dbReference type="SUPFAM" id="SSF48371">
    <property type="entry name" value="ARM repeat"/>
    <property type="match status" value="1"/>
</dbReference>
<dbReference type="OrthoDB" id="1749473at2759"/>
<dbReference type="Gene3D" id="1.25.10.10">
    <property type="entry name" value="Leucine-rich Repeat Variant"/>
    <property type="match status" value="1"/>
</dbReference>
<dbReference type="InterPro" id="IPR012677">
    <property type="entry name" value="Nucleotide-bd_a/b_plait_sf"/>
</dbReference>
<dbReference type="GO" id="GO:0045505">
    <property type="term" value="F:dynein intermediate chain binding"/>
    <property type="evidence" value="ECO:0007669"/>
    <property type="project" value="TreeGrafter"/>
</dbReference>
<dbReference type="PANTHER" id="PTHR16216">
    <property type="entry name" value="DYNEIN ASSEMBLY FACTOR 5, AXONEMAL"/>
    <property type="match status" value="1"/>
</dbReference>
<dbReference type="Pfam" id="PF25757">
    <property type="entry name" value="TPR_DNAAF5"/>
    <property type="match status" value="1"/>
</dbReference>
<dbReference type="InterPro" id="IPR034240">
    <property type="entry name" value="eIF3G_RRM"/>
</dbReference>
<organism evidence="1 2">
    <name type="scientific">Paramuricea clavata</name>
    <name type="common">Red gorgonian</name>
    <name type="synonym">Violescent sea-whip</name>
    <dbReference type="NCBI Taxonomy" id="317549"/>
    <lineage>
        <taxon>Eukaryota</taxon>
        <taxon>Metazoa</taxon>
        <taxon>Cnidaria</taxon>
        <taxon>Anthozoa</taxon>
        <taxon>Octocorallia</taxon>
        <taxon>Malacalcyonacea</taxon>
        <taxon>Plexauridae</taxon>
        <taxon>Paramuricea</taxon>
    </lineage>
</organism>
<dbReference type="SMART" id="SM00360">
    <property type="entry name" value="RRM"/>
    <property type="match status" value="1"/>
</dbReference>
<dbReference type="InterPro" id="IPR035979">
    <property type="entry name" value="RBD_domain_sf"/>
</dbReference>
<dbReference type="PROSITE" id="PS50102">
    <property type="entry name" value="RRM"/>
    <property type="match status" value="1"/>
</dbReference>
<dbReference type="CDD" id="cd12408">
    <property type="entry name" value="RRM_eIF3G_like"/>
    <property type="match status" value="1"/>
</dbReference>
<evidence type="ECO:0000313" key="1">
    <source>
        <dbReference type="EMBL" id="CAB4015757.1"/>
    </source>
</evidence>
<dbReference type="GO" id="GO:0036159">
    <property type="term" value="P:inner dynein arm assembly"/>
    <property type="evidence" value="ECO:0007669"/>
    <property type="project" value="TreeGrafter"/>
</dbReference>
<feature type="non-terminal residue" evidence="1">
    <location>
        <position position="1"/>
    </location>
</feature>
<dbReference type="SUPFAM" id="SSF54928">
    <property type="entry name" value="RNA-binding domain, RBD"/>
    <property type="match status" value="1"/>
</dbReference>
<gene>
    <name evidence="1" type="ORF">PACLA_8A080165</name>
</gene>
<dbReference type="InterPro" id="IPR057978">
    <property type="entry name" value="TPR_DAAF5"/>
</dbReference>
<dbReference type="PANTHER" id="PTHR16216:SF2">
    <property type="entry name" value="DYNEIN AXONEMAL ASSEMBLY FACTOR 5"/>
    <property type="match status" value="1"/>
</dbReference>
<reference evidence="1" key="1">
    <citation type="submission" date="2020-04" db="EMBL/GenBank/DDBJ databases">
        <authorList>
            <person name="Alioto T."/>
            <person name="Alioto T."/>
            <person name="Gomez Garrido J."/>
        </authorList>
    </citation>
    <scope>NUCLEOTIDE SEQUENCE</scope>
    <source>
        <strain evidence="1">A484AB</strain>
    </source>
</reference>
<proteinExistence type="predicted"/>
<dbReference type="InterPro" id="IPR016024">
    <property type="entry name" value="ARM-type_fold"/>
</dbReference>
<dbReference type="Pfam" id="PF00076">
    <property type="entry name" value="RRM_1"/>
    <property type="match status" value="1"/>
</dbReference>
<name>A0A6S7IE74_PARCT</name>
<protein>
    <submittedName>
        <fullName evidence="1">Dynein assembly factor 5, axonemal</fullName>
    </submittedName>
</protein>
<dbReference type="GO" id="GO:0003723">
    <property type="term" value="F:RNA binding"/>
    <property type="evidence" value="ECO:0007669"/>
    <property type="project" value="UniProtKB-UniRule"/>
</dbReference>
<dbReference type="GO" id="GO:0003341">
    <property type="term" value="P:cilium movement"/>
    <property type="evidence" value="ECO:0007669"/>
    <property type="project" value="TreeGrafter"/>
</dbReference>
<sequence length="579" mass="67231">TSSSCIICVYWLYNACASKVQHILQDRTILQVFQRFVTEIRYSQFNMLFVLLSMLGQQKSDVWMRGANIETDCYENVFFISVDETKELHRDIYVLLKFMVRSARELMKQREISAAAIWFVHCHDNTPMNILEIHVKNNIAIRAGEMGIFINIFPRNQQYDTLLPIPPESCKYSCLLAKTIPDQFYYQAESLVKPLLLSIAHQHSKVRLAVLETVGVVIQGGDGKNVDSVLPHIAQRTFDENPVVRSMVSTVVGGWLLDLRNRYSYFHKLLPLLLTACLMIYKRSKRNHQICLTRYLVLQISASGRHWGWDQTATIRVTNLSEDTRELDLQELFRPFGRISRIHLAKDIKSPTNPRDSLSSIFVRREDAARAIKCVSGLGYDHLILNVEWGSLMSIEKNSSRFDSAKTDCQTPHRFSLEHSTRLFVINVIVLKWRVRLRLHPSLEVRVGVKLGEVIAYNRFAITIDYWLQRAERKYSNFLVIQLYMLYGVYKKDETYLLCFICFEVVISECELEDQKWPRKNIKSFCSLSYTSSFEKKILLLSSQVTGPALFPLKKPPKHVRKARWLYSAVECKVMQSKD</sequence>
<dbReference type="EMBL" id="CACRXK020008833">
    <property type="protein sequence ID" value="CAB4015757.1"/>
    <property type="molecule type" value="Genomic_DNA"/>
</dbReference>
<dbReference type="GO" id="GO:0005737">
    <property type="term" value="C:cytoplasm"/>
    <property type="evidence" value="ECO:0007669"/>
    <property type="project" value="TreeGrafter"/>
</dbReference>